<reference evidence="1 2" key="1">
    <citation type="submission" date="2010-12" db="EMBL/GenBank/DDBJ databases">
        <title>The Genome Sequence of Coprobacillus sp. strain 29_1.</title>
        <authorList>
            <consortium name="The Broad Institute Genome Sequencing Platform"/>
            <person name="Earl A."/>
            <person name="Ward D."/>
            <person name="Feldgarden M."/>
            <person name="Gevers D."/>
            <person name="Daigneault M."/>
            <person name="Sibley C.D."/>
            <person name="White A."/>
            <person name="Strauss J."/>
            <person name="Allen-Vercoe E."/>
            <person name="Young S.K."/>
            <person name="Zeng Q."/>
            <person name="Gargeya S."/>
            <person name="Fitzgerald M."/>
            <person name="Haas B."/>
            <person name="Abouelleil A."/>
            <person name="Alvarado L."/>
            <person name="Arachchi H.M."/>
            <person name="Berlin A."/>
            <person name="Brown A."/>
            <person name="Chapman S.B."/>
            <person name="Chen Z."/>
            <person name="Dunbar C."/>
            <person name="Freedman E."/>
            <person name="Gearin G."/>
            <person name="Gellesch M."/>
            <person name="Goldberg J."/>
            <person name="Griggs A."/>
            <person name="Gujja S."/>
            <person name="Heilman E."/>
            <person name="Heiman D."/>
            <person name="Howarth C."/>
            <person name="Larson L."/>
            <person name="Lui A."/>
            <person name="MacDonald P.J.P."/>
            <person name="Mehta T."/>
            <person name="Montmayeur A."/>
            <person name="Murphy C."/>
            <person name="Neiman D."/>
            <person name="Pearson M."/>
            <person name="Priest M."/>
            <person name="Roberts A."/>
            <person name="Saif S."/>
            <person name="Shea T."/>
            <person name="Shenoy N."/>
            <person name="Sisk P."/>
            <person name="Stolte C."/>
            <person name="Sykes S."/>
            <person name="White J."/>
            <person name="Yandava C."/>
            <person name="Nusbaum C."/>
            <person name="Birren B."/>
        </authorList>
    </citation>
    <scope>NUCLEOTIDE SEQUENCE [LARGE SCALE GENOMIC DNA]</scope>
    <source>
        <strain evidence="1 2">29_1</strain>
    </source>
</reference>
<dbReference type="STRING" id="100884.GCA_000269565_03901"/>
<sequence>MILLILLKILKKISIKKGSALCEFSVYELFLINDCLNDREAGFALDIEDLHDEFMLTGSDNKDCVEAYNCYDEVSKLKNKVYYYMDQISKSE</sequence>
<name>E7GC51_9FIRM</name>
<comment type="caution">
    <text evidence="1">The sequence shown here is derived from an EMBL/GenBank/DDBJ whole genome shotgun (WGS) entry which is preliminary data.</text>
</comment>
<accession>E7GC51</accession>
<dbReference type="RefSeq" id="WP_008789432.1">
    <property type="nucleotide sequence ID" value="NZ_CALHJH010000017.1"/>
</dbReference>
<dbReference type="EMBL" id="ADKX01000038">
    <property type="protein sequence ID" value="EFW04399.1"/>
    <property type="molecule type" value="Genomic_DNA"/>
</dbReference>
<dbReference type="AlphaFoldDB" id="E7GC51"/>
<evidence type="ECO:0000313" key="1">
    <source>
        <dbReference type="EMBL" id="EFW04399.1"/>
    </source>
</evidence>
<proteinExistence type="predicted"/>
<dbReference type="Proteomes" id="UP000003157">
    <property type="component" value="Unassembled WGS sequence"/>
</dbReference>
<dbReference type="HOGENOM" id="CLU_2408213_0_0_9"/>
<gene>
    <name evidence="1" type="ORF">HMPREF9488_02342</name>
</gene>
<keyword evidence="2" id="KW-1185">Reference proteome</keyword>
<protein>
    <submittedName>
        <fullName evidence="1">Uncharacterized protein</fullName>
    </submittedName>
</protein>
<evidence type="ECO:0000313" key="2">
    <source>
        <dbReference type="Proteomes" id="UP000003157"/>
    </source>
</evidence>
<organism evidence="1 2">
    <name type="scientific">Coprobacillus cateniformis</name>
    <dbReference type="NCBI Taxonomy" id="100884"/>
    <lineage>
        <taxon>Bacteria</taxon>
        <taxon>Bacillati</taxon>
        <taxon>Bacillota</taxon>
        <taxon>Erysipelotrichia</taxon>
        <taxon>Erysipelotrichales</taxon>
        <taxon>Coprobacillaceae</taxon>
        <taxon>Coprobacillus</taxon>
    </lineage>
</organism>